<dbReference type="Proteomes" id="UP000595197">
    <property type="component" value="Plasmid pTT6-3"/>
</dbReference>
<proteinExistence type="predicted"/>
<accession>A0ABX7BN52</accession>
<gene>
    <name evidence="1" type="ORF">IGS68_34450</name>
</gene>
<evidence type="ECO:0000313" key="1">
    <source>
        <dbReference type="EMBL" id="QQP93828.1"/>
    </source>
</evidence>
<protein>
    <submittedName>
        <fullName evidence="1">Uncharacterized protein</fullName>
    </submittedName>
</protein>
<evidence type="ECO:0000313" key="2">
    <source>
        <dbReference type="Proteomes" id="UP000595197"/>
    </source>
</evidence>
<keyword evidence="1" id="KW-0614">Plasmid</keyword>
<reference evidence="1" key="1">
    <citation type="submission" date="2021-02" db="EMBL/GenBank/DDBJ databases">
        <title>Skermanella TT6 skin isolate.</title>
        <authorList>
            <person name="Lee K."/>
            <person name="Ganzorig M."/>
        </authorList>
    </citation>
    <scope>NUCLEOTIDE SEQUENCE</scope>
    <source>
        <strain evidence="1">TT6</strain>
    </source>
</reference>
<geneLocation type="plasmid" evidence="1 2">
    <name>pTT6-3</name>
</geneLocation>
<organism evidence="1 2">
    <name type="scientific">Skermanella cutis</name>
    <dbReference type="NCBI Taxonomy" id="2775420"/>
    <lineage>
        <taxon>Bacteria</taxon>
        <taxon>Pseudomonadati</taxon>
        <taxon>Pseudomonadota</taxon>
        <taxon>Alphaproteobacteria</taxon>
        <taxon>Rhodospirillales</taxon>
        <taxon>Azospirillaceae</taxon>
        <taxon>Skermanella</taxon>
    </lineage>
</organism>
<keyword evidence="2" id="KW-1185">Reference proteome</keyword>
<name>A0ABX7BN52_9PROT</name>
<dbReference type="EMBL" id="CP067423">
    <property type="protein sequence ID" value="QQP93828.1"/>
    <property type="molecule type" value="Genomic_DNA"/>
</dbReference>
<sequence length="57" mass="6248">METRLIPYVLNEILAMVGLAETGGHPALLLHVSTQLRELGVGMEIAAMDLSDTDRER</sequence>
<dbReference type="RefSeq" id="WP_201083627.1">
    <property type="nucleotide sequence ID" value="NZ_CP067423.1"/>
</dbReference>